<protein>
    <submittedName>
        <fullName evidence="2">Uncharacterized protein</fullName>
    </submittedName>
</protein>
<dbReference type="AlphaFoldDB" id="A0A6C0C8F3"/>
<sequence length="103" mass="12406">MYDALTPDNAFVKEIYIRQMIYAVKNILTDNDRNVIKNRIQNYGHVWIFLVIMLLIYLVIPYEESIGAIYCMRFFQILFVCAIFFVSWLIKRDKSKLDRGLWE</sequence>
<feature type="transmembrane region" description="Helical" evidence="1">
    <location>
        <begin position="43"/>
        <end position="60"/>
    </location>
</feature>
<reference evidence="2" key="1">
    <citation type="journal article" date="2020" name="Nature">
        <title>Giant virus diversity and host interactions through global metagenomics.</title>
        <authorList>
            <person name="Schulz F."/>
            <person name="Roux S."/>
            <person name="Paez-Espino D."/>
            <person name="Jungbluth S."/>
            <person name="Walsh D.A."/>
            <person name="Denef V.J."/>
            <person name="McMahon K.D."/>
            <person name="Konstantinidis K.T."/>
            <person name="Eloe-Fadrosh E.A."/>
            <person name="Kyrpides N.C."/>
            <person name="Woyke T."/>
        </authorList>
    </citation>
    <scope>NUCLEOTIDE SEQUENCE</scope>
    <source>
        <strain evidence="2">GVMAG-M-3300020192-26</strain>
    </source>
</reference>
<evidence type="ECO:0000313" key="2">
    <source>
        <dbReference type="EMBL" id="QHT00025.1"/>
    </source>
</evidence>
<organism evidence="2">
    <name type="scientific">viral metagenome</name>
    <dbReference type="NCBI Taxonomy" id="1070528"/>
    <lineage>
        <taxon>unclassified sequences</taxon>
        <taxon>metagenomes</taxon>
        <taxon>organismal metagenomes</taxon>
    </lineage>
</organism>
<proteinExistence type="predicted"/>
<accession>A0A6C0C8F3</accession>
<keyword evidence="1" id="KW-1133">Transmembrane helix</keyword>
<name>A0A6C0C8F3_9ZZZZ</name>
<keyword evidence="1" id="KW-0472">Membrane</keyword>
<evidence type="ECO:0000256" key="1">
    <source>
        <dbReference type="SAM" id="Phobius"/>
    </source>
</evidence>
<feature type="transmembrane region" description="Helical" evidence="1">
    <location>
        <begin position="66"/>
        <end position="90"/>
    </location>
</feature>
<keyword evidence="1" id="KW-0812">Transmembrane</keyword>
<dbReference type="EMBL" id="MN739352">
    <property type="protein sequence ID" value="QHT00025.1"/>
    <property type="molecule type" value="Genomic_DNA"/>
</dbReference>